<keyword evidence="2" id="KW-1185">Reference proteome</keyword>
<gene>
    <name evidence="1" type="ORF">V9T40_014014</name>
</gene>
<dbReference type="AlphaFoldDB" id="A0AAN9TT52"/>
<dbReference type="EMBL" id="JBBCAQ010000033">
    <property type="protein sequence ID" value="KAK7582569.1"/>
    <property type="molecule type" value="Genomic_DNA"/>
</dbReference>
<evidence type="ECO:0000313" key="2">
    <source>
        <dbReference type="Proteomes" id="UP001367676"/>
    </source>
</evidence>
<name>A0AAN9TT52_9HEMI</name>
<organism evidence="1 2">
    <name type="scientific">Parthenolecanium corni</name>
    <dbReference type="NCBI Taxonomy" id="536013"/>
    <lineage>
        <taxon>Eukaryota</taxon>
        <taxon>Metazoa</taxon>
        <taxon>Ecdysozoa</taxon>
        <taxon>Arthropoda</taxon>
        <taxon>Hexapoda</taxon>
        <taxon>Insecta</taxon>
        <taxon>Pterygota</taxon>
        <taxon>Neoptera</taxon>
        <taxon>Paraneoptera</taxon>
        <taxon>Hemiptera</taxon>
        <taxon>Sternorrhyncha</taxon>
        <taxon>Coccoidea</taxon>
        <taxon>Coccidae</taxon>
        <taxon>Parthenolecanium</taxon>
    </lineage>
</organism>
<comment type="caution">
    <text evidence="1">The sequence shown here is derived from an EMBL/GenBank/DDBJ whole genome shotgun (WGS) entry which is preliminary data.</text>
</comment>
<protein>
    <submittedName>
        <fullName evidence="1">Uncharacterized protein</fullName>
    </submittedName>
</protein>
<evidence type="ECO:0000313" key="1">
    <source>
        <dbReference type="EMBL" id="KAK7582569.1"/>
    </source>
</evidence>
<proteinExistence type="predicted"/>
<accession>A0AAN9TT52</accession>
<reference evidence="1 2" key="1">
    <citation type="submission" date="2024-03" db="EMBL/GenBank/DDBJ databases">
        <title>Adaptation during the transition from Ophiocordyceps entomopathogen to insect associate is accompanied by gene loss and intensified selection.</title>
        <authorList>
            <person name="Ward C.M."/>
            <person name="Onetto C.A."/>
            <person name="Borneman A.R."/>
        </authorList>
    </citation>
    <scope>NUCLEOTIDE SEQUENCE [LARGE SCALE GENOMIC DNA]</scope>
    <source>
        <strain evidence="1">AWRI1</strain>
        <tissue evidence="1">Single Adult Female</tissue>
    </source>
</reference>
<dbReference type="Proteomes" id="UP001367676">
    <property type="component" value="Unassembled WGS sequence"/>
</dbReference>
<sequence>MLSRLILIRRALFCQRYQFYYPVNTVRFVSEFNVGKLVPSIFTQNENNTLYQHLKVRPNYRQTLAFLDYVNVKSDSKDAEAILNEDLRLIPKHRLVDDFKSICHSYCKDPKQLNHPIFVKFCEYVIEEVPQLQDNQLLNILKILTLWPRTEDGNNDLFYRICKAIDEESCKRSSLWNRNQLLLATDHFHRLGVMNFSSFAWQSLGRLCRNPRSLTASQLVQSLFLVMCNRKWHPGVNHFEWENTLAEIIYELSIEEATIVALGFFKTSKKITNHNLLNALIMKLESRLDTLDSVSLTALLKVIRFSLPSKMRLRLIPLLDKLKDVVDQQSLTCCVHIASLGSRQPVFHEEMLQKIYSKFAKEISTARLKEIERMIFIASLFSFNPHTDPNFFHLAIKEMKSRDEEISEHPESLIRAVQFLCVKGIFDYDLMNKTLSEDFLTTTYKRISKFSITCNVVQIACSAILDCPDYTGNNLDINLINDFSEIYNSRSCAVTNRLSTRREVIYMQTKTKLKELFGGSQFVHLTHVLPYSNAPHLIFCWKDNAPVVLPEEIRGKYYSDFKPVSKIGDWYAIELWSAGSKIGNTGEPVGSILAKLRHLKLLGYKCCLLEEEKWEDLETDKMKYLKSLIETCR</sequence>